<protein>
    <submittedName>
        <fullName evidence="2">OTU domain-containing protein</fullName>
    </submittedName>
</protein>
<sequence length="293" mass="32598">MYKIPYEDNTVVDNQHPGVIEKVNWVGEMDGSGDATYTSHETIQDGRPVLDGNVKGNVRVVNGRDLLQDQELSEGNSEKYSKRIQSHHILNKVRKIAEAEKNQMFVGKISSVEHPESLNTGCNEYWAINNCQDGSNAKGNEVVALIDNSNTETVAINEIGGIQEVASVDSSMQTALPIEDSPKSSHSSSLYSLLLSTNAYDRTNFVNEILNYIPTRQFISRGSQTDLHFDGCIHDELKMELQREGLWKLVNYFGDRVCSSQENFMGVTDCGGYSEYSDSLDGKTMNSLIIGFH</sequence>
<accession>A0AC35U2G5</accession>
<name>A0AC35U2G5_9BILA</name>
<dbReference type="WBParaSite" id="RSKR_0000666500.1">
    <property type="protein sequence ID" value="RSKR_0000666500.1"/>
    <property type="gene ID" value="RSKR_0000666500"/>
</dbReference>
<evidence type="ECO:0000313" key="1">
    <source>
        <dbReference type="Proteomes" id="UP000095286"/>
    </source>
</evidence>
<proteinExistence type="predicted"/>
<organism evidence="1 2">
    <name type="scientific">Rhabditophanes sp. KR3021</name>
    <dbReference type="NCBI Taxonomy" id="114890"/>
    <lineage>
        <taxon>Eukaryota</taxon>
        <taxon>Metazoa</taxon>
        <taxon>Ecdysozoa</taxon>
        <taxon>Nematoda</taxon>
        <taxon>Chromadorea</taxon>
        <taxon>Rhabditida</taxon>
        <taxon>Tylenchina</taxon>
        <taxon>Panagrolaimomorpha</taxon>
        <taxon>Strongyloidoidea</taxon>
        <taxon>Alloionematidae</taxon>
        <taxon>Rhabditophanes</taxon>
    </lineage>
</organism>
<evidence type="ECO:0000313" key="2">
    <source>
        <dbReference type="WBParaSite" id="RSKR_0000666500.1"/>
    </source>
</evidence>
<dbReference type="Proteomes" id="UP000095286">
    <property type="component" value="Unplaced"/>
</dbReference>
<reference evidence="2" key="1">
    <citation type="submission" date="2016-11" db="UniProtKB">
        <authorList>
            <consortium name="WormBaseParasite"/>
        </authorList>
    </citation>
    <scope>IDENTIFICATION</scope>
    <source>
        <strain evidence="2">KR3021</strain>
    </source>
</reference>